<dbReference type="STRING" id="930.GCA_002079865_03579"/>
<dbReference type="AlphaFoldDB" id="A0A1C2HZX6"/>
<evidence type="ECO:0000313" key="3">
    <source>
        <dbReference type="Proteomes" id="UP000094893"/>
    </source>
</evidence>
<dbReference type="EMBL" id="LWSA01000253">
    <property type="protein sequence ID" value="OCX69321.1"/>
    <property type="molecule type" value="Genomic_DNA"/>
</dbReference>
<feature type="non-terminal residue" evidence="2">
    <location>
        <position position="1"/>
    </location>
</feature>
<evidence type="ECO:0000256" key="1">
    <source>
        <dbReference type="SAM" id="Phobius"/>
    </source>
</evidence>
<evidence type="ECO:0000313" key="2">
    <source>
        <dbReference type="EMBL" id="OCX69321.1"/>
    </source>
</evidence>
<dbReference type="Proteomes" id="UP000094893">
    <property type="component" value="Unassembled WGS sequence"/>
</dbReference>
<dbReference type="eggNOG" id="ENOG502ZFB4">
    <property type="taxonomic scope" value="Bacteria"/>
</dbReference>
<proteinExistence type="predicted"/>
<reference evidence="2 3" key="1">
    <citation type="journal article" date="2016" name="Int. J. Mol. Sci.">
        <title>Comparative genomics of the extreme acidophile Acidithiobacillus thiooxidans reveals intraspecific divergence and niche adaptation.</title>
        <authorList>
            <person name="Zhang X."/>
            <person name="Feng X."/>
            <person name="Tao J."/>
            <person name="Ma L."/>
            <person name="Xiao Y."/>
            <person name="Liang Y."/>
            <person name="Liu X."/>
            <person name="Yin H."/>
        </authorList>
    </citation>
    <scope>NUCLEOTIDE SEQUENCE [LARGE SCALE GENOMIC DNA]</scope>
    <source>
        <strain evidence="2 3">A02</strain>
    </source>
</reference>
<dbReference type="RefSeq" id="WP_065968236.1">
    <property type="nucleotide sequence ID" value="NZ_LWSA01000253.1"/>
</dbReference>
<sequence>SGINCLYFLAISHLRLPSTRGVALHFRARPALVILSIIGIFLMLSGLLFFLQGTGIFPYPKSSFMINETIWIIRGAILFVVGLIVLLIGRRFRRPVKFR</sequence>
<keyword evidence="1" id="KW-0812">Transmembrane</keyword>
<name>A0A1C2HZX6_ACITH</name>
<feature type="transmembrane region" description="Helical" evidence="1">
    <location>
        <begin position="71"/>
        <end position="89"/>
    </location>
</feature>
<gene>
    <name evidence="2" type="ORF">A6P07_16725</name>
</gene>
<feature type="transmembrane region" description="Helical" evidence="1">
    <location>
        <begin position="30"/>
        <end position="51"/>
    </location>
</feature>
<protein>
    <submittedName>
        <fullName evidence="2">Uncharacterized protein</fullName>
    </submittedName>
</protein>
<keyword evidence="1" id="KW-0472">Membrane</keyword>
<accession>A0A1C2HZX6</accession>
<comment type="caution">
    <text evidence="2">The sequence shown here is derived from an EMBL/GenBank/DDBJ whole genome shotgun (WGS) entry which is preliminary data.</text>
</comment>
<keyword evidence="1" id="KW-1133">Transmembrane helix</keyword>
<organism evidence="2 3">
    <name type="scientific">Acidithiobacillus thiooxidans</name>
    <name type="common">Thiobacillus thiooxidans</name>
    <dbReference type="NCBI Taxonomy" id="930"/>
    <lineage>
        <taxon>Bacteria</taxon>
        <taxon>Pseudomonadati</taxon>
        <taxon>Pseudomonadota</taxon>
        <taxon>Acidithiobacillia</taxon>
        <taxon>Acidithiobacillales</taxon>
        <taxon>Acidithiobacillaceae</taxon>
        <taxon>Acidithiobacillus</taxon>
    </lineage>
</organism>